<proteinExistence type="predicted"/>
<evidence type="ECO:0000256" key="4">
    <source>
        <dbReference type="PROSITE-ProRule" id="PRU00433"/>
    </source>
</evidence>
<evidence type="ECO:0000256" key="1">
    <source>
        <dbReference type="ARBA" id="ARBA00022617"/>
    </source>
</evidence>
<keyword evidence="3 4" id="KW-0408">Iron</keyword>
<organism evidence="6 7">
    <name type="scientific">Methylorubrum rhodinum</name>
    <dbReference type="NCBI Taxonomy" id="29428"/>
    <lineage>
        <taxon>Bacteria</taxon>
        <taxon>Pseudomonadati</taxon>
        <taxon>Pseudomonadota</taxon>
        <taxon>Alphaproteobacteria</taxon>
        <taxon>Hyphomicrobiales</taxon>
        <taxon>Methylobacteriaceae</taxon>
        <taxon>Methylorubrum</taxon>
    </lineage>
</organism>
<evidence type="ECO:0000256" key="2">
    <source>
        <dbReference type="ARBA" id="ARBA00022723"/>
    </source>
</evidence>
<reference evidence="6 7" key="1">
    <citation type="submission" date="2020-08" db="EMBL/GenBank/DDBJ databases">
        <title>Genomic Encyclopedia of Type Strains, Phase IV (KMG-IV): sequencing the most valuable type-strain genomes for metagenomic binning, comparative biology and taxonomic classification.</title>
        <authorList>
            <person name="Goeker M."/>
        </authorList>
    </citation>
    <scope>NUCLEOTIDE SEQUENCE [LARGE SCALE GENOMIC DNA]</scope>
    <source>
        <strain evidence="6 7">DSM 2163</strain>
    </source>
</reference>
<dbReference type="PROSITE" id="PS51007">
    <property type="entry name" value="CYTC"/>
    <property type="match status" value="1"/>
</dbReference>
<comment type="caution">
    <text evidence="6">The sequence shown here is derived from an EMBL/GenBank/DDBJ whole genome shotgun (WGS) entry which is preliminary data.</text>
</comment>
<dbReference type="SUPFAM" id="SSF46626">
    <property type="entry name" value="Cytochrome c"/>
    <property type="match status" value="1"/>
</dbReference>
<evidence type="ECO:0000256" key="3">
    <source>
        <dbReference type="ARBA" id="ARBA00023004"/>
    </source>
</evidence>
<keyword evidence="7" id="KW-1185">Reference proteome</keyword>
<dbReference type="AlphaFoldDB" id="A0A840ZPU6"/>
<keyword evidence="1 4" id="KW-0349">Heme</keyword>
<evidence type="ECO:0000259" key="5">
    <source>
        <dbReference type="PROSITE" id="PS51007"/>
    </source>
</evidence>
<feature type="domain" description="Cytochrome c" evidence="5">
    <location>
        <begin position="1"/>
        <end position="72"/>
    </location>
</feature>
<dbReference type="Gene3D" id="1.10.760.10">
    <property type="entry name" value="Cytochrome c-like domain"/>
    <property type="match status" value="1"/>
</dbReference>
<dbReference type="Pfam" id="PF13442">
    <property type="entry name" value="Cytochrome_CBB3"/>
    <property type="match status" value="1"/>
</dbReference>
<evidence type="ECO:0000313" key="7">
    <source>
        <dbReference type="Proteomes" id="UP000583454"/>
    </source>
</evidence>
<dbReference type="GO" id="GO:0020037">
    <property type="term" value="F:heme binding"/>
    <property type="evidence" value="ECO:0007669"/>
    <property type="project" value="InterPro"/>
</dbReference>
<dbReference type="GO" id="GO:0046872">
    <property type="term" value="F:metal ion binding"/>
    <property type="evidence" value="ECO:0007669"/>
    <property type="project" value="UniProtKB-KW"/>
</dbReference>
<dbReference type="EMBL" id="JACHOP010000017">
    <property type="protein sequence ID" value="MBB5758897.1"/>
    <property type="molecule type" value="Genomic_DNA"/>
</dbReference>
<keyword evidence="2 4" id="KW-0479">Metal-binding</keyword>
<dbReference type="InterPro" id="IPR009056">
    <property type="entry name" value="Cyt_c-like_dom"/>
</dbReference>
<dbReference type="InterPro" id="IPR036909">
    <property type="entry name" value="Cyt_c-like_dom_sf"/>
</dbReference>
<protein>
    <submittedName>
        <fullName evidence="6">Mono/diheme cytochrome c family protein</fullName>
    </submittedName>
</protein>
<gene>
    <name evidence="6" type="ORF">HNR00_003624</name>
</gene>
<accession>A0A840ZPU6</accession>
<name>A0A840ZPU6_9HYPH</name>
<dbReference type="GO" id="GO:0009055">
    <property type="term" value="F:electron transfer activity"/>
    <property type="evidence" value="ECO:0007669"/>
    <property type="project" value="InterPro"/>
</dbReference>
<sequence length="93" mass="9850">MIYNDHCAECHGPELAGALGASLIDPAFKARWGGRPVSDLRDWIYSNMPPNAPGTLPDAQLDPILAWVLMKNGVAPGPTPLSKANAGAVFPKE</sequence>
<dbReference type="Proteomes" id="UP000583454">
    <property type="component" value="Unassembled WGS sequence"/>
</dbReference>
<evidence type="ECO:0000313" key="6">
    <source>
        <dbReference type="EMBL" id="MBB5758897.1"/>
    </source>
</evidence>